<keyword evidence="1" id="KW-0732">Signal</keyword>
<protein>
    <submittedName>
        <fullName evidence="3">Peptidase S41-like protein</fullName>
    </submittedName>
</protein>
<organism evidence="3 4">
    <name type="scientific">Lacibacter cauensis</name>
    <dbReference type="NCBI Taxonomy" id="510947"/>
    <lineage>
        <taxon>Bacteria</taxon>
        <taxon>Pseudomonadati</taxon>
        <taxon>Bacteroidota</taxon>
        <taxon>Chitinophagia</taxon>
        <taxon>Chitinophagales</taxon>
        <taxon>Chitinophagaceae</taxon>
        <taxon>Lacibacter</taxon>
    </lineage>
</organism>
<dbReference type="Proteomes" id="UP000316167">
    <property type="component" value="Unassembled WGS sequence"/>
</dbReference>
<reference evidence="3 4" key="1">
    <citation type="journal article" date="2015" name="Stand. Genomic Sci.">
        <title>Genomic Encyclopedia of Bacterial and Archaeal Type Strains, Phase III: the genomes of soil and plant-associated and newly described type strains.</title>
        <authorList>
            <person name="Whitman W.B."/>
            <person name="Woyke T."/>
            <person name="Klenk H.P."/>
            <person name="Zhou Y."/>
            <person name="Lilburn T.G."/>
            <person name="Beck B.J."/>
            <person name="De Vos P."/>
            <person name="Vandamme P."/>
            <person name="Eisen J.A."/>
            <person name="Garrity G."/>
            <person name="Hugenholtz P."/>
            <person name="Kyrpides N.C."/>
        </authorList>
    </citation>
    <scope>NUCLEOTIDE SEQUENCE [LARGE SCALE GENOMIC DNA]</scope>
    <source>
        <strain evidence="3 4">CGMCC 1.7271</strain>
    </source>
</reference>
<feature type="chain" id="PRO_5021959950" evidence="1">
    <location>
        <begin position="21"/>
        <end position="478"/>
    </location>
</feature>
<dbReference type="InterPro" id="IPR005151">
    <property type="entry name" value="Tail-specific_protease"/>
</dbReference>
<feature type="signal peptide" evidence="1">
    <location>
        <begin position="1"/>
        <end position="20"/>
    </location>
</feature>
<sequence length="478" mass="54354">MPRRFKLVSFFFLVSVTLYAQDTTCNCLENLVQTIQKTEANYAGFPAKVTASTSAGYNSLVQQLKQKAQPETNAKKCYHILQQYIRFFSDKHFVLSYNNEKDFDSSVVHTSEAALRKQWKNKQLSPVEGIWISPDSVTKIAIVKADNGSFKAIKIESTADHFPTGFVYFTLTPNKGQYIVKEYNYFLTTATPAKQTGNLLQIWNHALWGKLYPQQMTGKEKAELATWKNGNNGLAFKKLNADVAYLKIPTFLNNDNAIQQLVAANDSVIRNTKYLLVDLTGNGGGNTGWIYFLPYFMTNPVVQKPSFVRVTPENVQLKLQDIEPFVTNPVSEEYKKYFPDDILNLYKKAYNELPVTKEKFYPVPGVTFPLDSITRNPKKIALIVDNFCGSSAEYFFFLSKQSKKTVSYGRNTIGMMDYEGMSIPTPLPYSLFRLTIPIVKSSWTDTKPIDQTGFQPDVLLNIPQQQWIDAIVKDIMKQ</sequence>
<dbReference type="AlphaFoldDB" id="A0A562SIR1"/>
<gene>
    <name evidence="3" type="ORF">IQ13_3325</name>
</gene>
<keyword evidence="4" id="KW-1185">Reference proteome</keyword>
<dbReference type="GO" id="GO:0006508">
    <property type="term" value="P:proteolysis"/>
    <property type="evidence" value="ECO:0007669"/>
    <property type="project" value="InterPro"/>
</dbReference>
<evidence type="ECO:0000313" key="3">
    <source>
        <dbReference type="EMBL" id="TWI80646.1"/>
    </source>
</evidence>
<dbReference type="SUPFAM" id="SSF52096">
    <property type="entry name" value="ClpP/crotonase"/>
    <property type="match status" value="1"/>
</dbReference>
<dbReference type="Pfam" id="PF03572">
    <property type="entry name" value="Peptidase_S41"/>
    <property type="match status" value="1"/>
</dbReference>
<dbReference type="EMBL" id="VLLE01000005">
    <property type="protein sequence ID" value="TWI80646.1"/>
    <property type="molecule type" value="Genomic_DNA"/>
</dbReference>
<dbReference type="GO" id="GO:0008236">
    <property type="term" value="F:serine-type peptidase activity"/>
    <property type="evidence" value="ECO:0007669"/>
    <property type="project" value="InterPro"/>
</dbReference>
<dbReference type="InterPro" id="IPR029045">
    <property type="entry name" value="ClpP/crotonase-like_dom_sf"/>
</dbReference>
<evidence type="ECO:0000313" key="4">
    <source>
        <dbReference type="Proteomes" id="UP000316167"/>
    </source>
</evidence>
<evidence type="ECO:0000256" key="1">
    <source>
        <dbReference type="SAM" id="SignalP"/>
    </source>
</evidence>
<dbReference type="OrthoDB" id="2327485at2"/>
<name>A0A562SIR1_9BACT</name>
<accession>A0A562SIR1</accession>
<dbReference type="Gene3D" id="3.90.226.10">
    <property type="entry name" value="2-enoyl-CoA Hydratase, Chain A, domain 1"/>
    <property type="match status" value="1"/>
</dbReference>
<proteinExistence type="predicted"/>
<dbReference type="RefSeq" id="WP_144887703.1">
    <property type="nucleotide sequence ID" value="NZ_VLLE01000005.1"/>
</dbReference>
<evidence type="ECO:0000259" key="2">
    <source>
        <dbReference type="Pfam" id="PF03572"/>
    </source>
</evidence>
<feature type="domain" description="Tail specific protease" evidence="2">
    <location>
        <begin position="242"/>
        <end position="458"/>
    </location>
</feature>
<comment type="caution">
    <text evidence="3">The sequence shown here is derived from an EMBL/GenBank/DDBJ whole genome shotgun (WGS) entry which is preliminary data.</text>
</comment>